<organism evidence="1 2">
    <name type="scientific">Favolaschia claudopus</name>
    <dbReference type="NCBI Taxonomy" id="2862362"/>
    <lineage>
        <taxon>Eukaryota</taxon>
        <taxon>Fungi</taxon>
        <taxon>Dikarya</taxon>
        <taxon>Basidiomycota</taxon>
        <taxon>Agaricomycotina</taxon>
        <taxon>Agaricomycetes</taxon>
        <taxon>Agaricomycetidae</taxon>
        <taxon>Agaricales</taxon>
        <taxon>Marasmiineae</taxon>
        <taxon>Mycenaceae</taxon>
        <taxon>Favolaschia</taxon>
    </lineage>
</organism>
<gene>
    <name evidence="1" type="ORF">R3P38DRAFT_3361793</name>
</gene>
<protein>
    <submittedName>
        <fullName evidence="1">Uncharacterized protein</fullName>
    </submittedName>
</protein>
<keyword evidence="2" id="KW-1185">Reference proteome</keyword>
<name>A0AAW0AST2_9AGAR</name>
<sequence length="269" mass="30425">MPPPHSNCLGGKAGIKITRTNFRPMLKKKIGRTSKIRADMLAQTLGDGSYKLSILYLPVWKQPSRDRDKTVALFSGNRPAGCRLISSTKGQKLFFVLRHDFFKATASIVTVTTSKRGNTTDPTVTVTVAPIQGDHRGTLYLESRPLPDFHYLNPNFRREHELALATALADRLDNGDPRPTLENFLNDDNLHENAFRDRRGLRDTHPRLLPGDAFHERIASFGPDYDDTDAEPGFRVQFMANAVEHLSNVNRKEIYETEQPSRLRRDIAC</sequence>
<dbReference type="Proteomes" id="UP001362999">
    <property type="component" value="Unassembled WGS sequence"/>
</dbReference>
<proteinExistence type="predicted"/>
<dbReference type="AlphaFoldDB" id="A0AAW0AST2"/>
<dbReference type="EMBL" id="JAWWNJ010000053">
    <property type="protein sequence ID" value="KAK7015590.1"/>
    <property type="molecule type" value="Genomic_DNA"/>
</dbReference>
<accession>A0AAW0AST2</accession>
<comment type="caution">
    <text evidence="1">The sequence shown here is derived from an EMBL/GenBank/DDBJ whole genome shotgun (WGS) entry which is preliminary data.</text>
</comment>
<reference evidence="1 2" key="1">
    <citation type="journal article" date="2024" name="J Genomics">
        <title>Draft genome sequencing and assembly of Favolaschia claudopus CIRM-BRFM 2984 isolated from oak limbs.</title>
        <authorList>
            <person name="Navarro D."/>
            <person name="Drula E."/>
            <person name="Chaduli D."/>
            <person name="Cazenave R."/>
            <person name="Ahrendt S."/>
            <person name="Wang J."/>
            <person name="Lipzen A."/>
            <person name="Daum C."/>
            <person name="Barry K."/>
            <person name="Grigoriev I.V."/>
            <person name="Favel A."/>
            <person name="Rosso M.N."/>
            <person name="Martin F."/>
        </authorList>
    </citation>
    <scope>NUCLEOTIDE SEQUENCE [LARGE SCALE GENOMIC DNA]</scope>
    <source>
        <strain evidence="1 2">CIRM-BRFM 2984</strain>
    </source>
</reference>
<evidence type="ECO:0000313" key="1">
    <source>
        <dbReference type="EMBL" id="KAK7015590.1"/>
    </source>
</evidence>
<evidence type="ECO:0000313" key="2">
    <source>
        <dbReference type="Proteomes" id="UP001362999"/>
    </source>
</evidence>